<dbReference type="EMBL" id="GISG01044410">
    <property type="protein sequence ID" value="MBA4623733.1"/>
    <property type="molecule type" value="Transcribed_RNA"/>
</dbReference>
<evidence type="ECO:0000256" key="1">
    <source>
        <dbReference type="SAM" id="MobiDB-lite"/>
    </source>
</evidence>
<evidence type="ECO:0000313" key="2">
    <source>
        <dbReference type="EMBL" id="MBA4623733.1"/>
    </source>
</evidence>
<proteinExistence type="predicted"/>
<reference evidence="2" key="1">
    <citation type="journal article" date="2013" name="J. Plant Res.">
        <title>Effect of fungi and light on seed germination of three Opuntia species from semiarid lands of central Mexico.</title>
        <authorList>
            <person name="Delgado-Sanchez P."/>
            <person name="Jimenez-Bremont J.F."/>
            <person name="Guerrero-Gonzalez Mde L."/>
            <person name="Flores J."/>
        </authorList>
    </citation>
    <scope>NUCLEOTIDE SEQUENCE</scope>
    <source>
        <tissue evidence="2">Cladode</tissue>
    </source>
</reference>
<name>A0A7C8YQF9_OPUST</name>
<accession>A0A7C8YQF9</accession>
<feature type="region of interest" description="Disordered" evidence="1">
    <location>
        <begin position="132"/>
        <end position="163"/>
    </location>
</feature>
<organism evidence="2">
    <name type="scientific">Opuntia streptacantha</name>
    <name type="common">Prickly pear cactus</name>
    <name type="synonym">Opuntia cardona</name>
    <dbReference type="NCBI Taxonomy" id="393608"/>
    <lineage>
        <taxon>Eukaryota</taxon>
        <taxon>Viridiplantae</taxon>
        <taxon>Streptophyta</taxon>
        <taxon>Embryophyta</taxon>
        <taxon>Tracheophyta</taxon>
        <taxon>Spermatophyta</taxon>
        <taxon>Magnoliopsida</taxon>
        <taxon>eudicotyledons</taxon>
        <taxon>Gunneridae</taxon>
        <taxon>Pentapetalae</taxon>
        <taxon>Caryophyllales</taxon>
        <taxon>Cactineae</taxon>
        <taxon>Cactaceae</taxon>
        <taxon>Opuntioideae</taxon>
        <taxon>Opuntia</taxon>
    </lineage>
</organism>
<sequence>MKEVTKTVPFSTRVRKEQMRRERNRNVGRSEKHVTAARRRISDVVRWSSLGGGSSPPLFIWEIFFLKIDWFGGLDLEMQIGKHTEERREGAEFFIGIGIDREREMVWQKAGVERIVDVVRNCGLWIKEGRREAESKETLRCETQSERGGGGGGRKREISTRSK</sequence>
<reference evidence="2" key="2">
    <citation type="submission" date="2020-07" db="EMBL/GenBank/DDBJ databases">
        <authorList>
            <person name="Vera ALvarez R."/>
            <person name="Arias-Moreno D.M."/>
            <person name="Jimenez-Jacinto V."/>
            <person name="Jimenez-Bremont J.F."/>
            <person name="Swaminathan K."/>
            <person name="Moose S.P."/>
            <person name="Guerrero-Gonzalez M.L."/>
            <person name="Marino-Ramirez L."/>
            <person name="Landsman D."/>
            <person name="Rodriguez-Kessler M."/>
            <person name="Delgado-Sanchez P."/>
        </authorList>
    </citation>
    <scope>NUCLEOTIDE SEQUENCE</scope>
    <source>
        <tissue evidence="2">Cladode</tissue>
    </source>
</reference>
<feature type="compositionally biased region" description="Basic and acidic residues" evidence="1">
    <location>
        <begin position="132"/>
        <end position="145"/>
    </location>
</feature>
<dbReference type="AlphaFoldDB" id="A0A7C8YQF9"/>
<feature type="compositionally biased region" description="Basic and acidic residues" evidence="1">
    <location>
        <begin position="154"/>
        <end position="163"/>
    </location>
</feature>
<protein>
    <submittedName>
        <fullName evidence="2">Uncharacterized protein</fullName>
    </submittedName>
</protein>